<comment type="function">
    <text evidence="8">Catalyzes the NADPH-dependent reduction of glyoxylate to glycolate as well as succinic semialdehyde (SSA) to gamma-hydroxybutyrate in vitro. May function in redox homeostasis and play a role in oxidative stress tolerance by detoxifying glyoxylate and SSA generated in glycolate metabolism and GABA metabolism, respectively.</text>
</comment>
<dbReference type="Pfam" id="PF03446">
    <property type="entry name" value="NAD_binding_2"/>
    <property type="match status" value="1"/>
</dbReference>
<evidence type="ECO:0000256" key="8">
    <source>
        <dbReference type="ARBA" id="ARBA00056683"/>
    </source>
</evidence>
<evidence type="ECO:0000256" key="1">
    <source>
        <dbReference type="ARBA" id="ARBA00007598"/>
    </source>
</evidence>
<dbReference type="GO" id="GO:0050661">
    <property type="term" value="F:NADP binding"/>
    <property type="evidence" value="ECO:0007669"/>
    <property type="project" value="InterPro"/>
</dbReference>
<sequence>MEIGFLGLGIMGKAMSMNLIKKGFKVTVWNRTLSRCDELVEMGASVGETPAAVVKKCKITIAMVSDPAAALSVVFDKDGVLEEISSGKGYVDMSTVDPETSSKISEAITSKGGSFVEAPVSGSKQPAEAALLVILAAGDKIGNGARMKLVVNMIMGSMMNAFSEGIVLADRSGLNPSDLLDVLDLGAIATPMFKGKGPNMIKSNFSPAFPLKHQQKDMRLALALGDENAVSMPIAAAANEAFKKARSMGLGDLDFSAVHEVVKQHKD</sequence>
<comment type="similarity">
    <text evidence="1">Belongs to the HIBADH-related family. NP60 subfamily.</text>
</comment>
<dbReference type="SUPFAM" id="SSF48179">
    <property type="entry name" value="6-phosphogluconate dehydrogenase C-terminal domain-like"/>
    <property type="match status" value="1"/>
</dbReference>
<keyword evidence="3" id="KW-0560">Oxidoreductase</keyword>
<feature type="domain" description="3-hydroxyisobutyrate dehydrogenase-like NAD-binding" evidence="11">
    <location>
        <begin position="142"/>
        <end position="261"/>
    </location>
</feature>
<evidence type="ECO:0000256" key="5">
    <source>
        <dbReference type="ARBA" id="ARBA00023027"/>
    </source>
</evidence>
<dbReference type="PIRSF" id="PIRSF000103">
    <property type="entry name" value="HIBADH"/>
    <property type="match status" value="1"/>
</dbReference>
<organism evidence="12 13">
    <name type="scientific">Linum tenue</name>
    <dbReference type="NCBI Taxonomy" id="586396"/>
    <lineage>
        <taxon>Eukaryota</taxon>
        <taxon>Viridiplantae</taxon>
        <taxon>Streptophyta</taxon>
        <taxon>Embryophyta</taxon>
        <taxon>Tracheophyta</taxon>
        <taxon>Spermatophyta</taxon>
        <taxon>Magnoliopsida</taxon>
        <taxon>eudicotyledons</taxon>
        <taxon>Gunneridae</taxon>
        <taxon>Pentapetalae</taxon>
        <taxon>rosids</taxon>
        <taxon>fabids</taxon>
        <taxon>Malpighiales</taxon>
        <taxon>Linaceae</taxon>
        <taxon>Linum</taxon>
    </lineage>
</organism>
<dbReference type="GO" id="GO:0051287">
    <property type="term" value="F:NAD binding"/>
    <property type="evidence" value="ECO:0007669"/>
    <property type="project" value="InterPro"/>
</dbReference>
<dbReference type="InterPro" id="IPR051265">
    <property type="entry name" value="HIBADH-related_NP60_sf"/>
</dbReference>
<evidence type="ECO:0000256" key="9">
    <source>
        <dbReference type="PIRSR" id="PIRSR000103-1"/>
    </source>
</evidence>
<dbReference type="PANTHER" id="PTHR43580:SF9">
    <property type="entry name" value="GLYOXYLATE_SUCCINIC SEMIALDEHYDE REDUCTASE 1"/>
    <property type="match status" value="1"/>
</dbReference>
<dbReference type="SUPFAM" id="SSF51735">
    <property type="entry name" value="NAD(P)-binding Rossmann-fold domains"/>
    <property type="match status" value="1"/>
</dbReference>
<name>A0AAV0NLA1_9ROSI</name>
<comment type="caution">
    <text evidence="12">The sequence shown here is derived from an EMBL/GenBank/DDBJ whole genome shotgun (WGS) entry which is preliminary data.</text>
</comment>
<evidence type="ECO:0000256" key="4">
    <source>
        <dbReference type="ARBA" id="ARBA00023016"/>
    </source>
</evidence>
<dbReference type="AlphaFoldDB" id="A0AAV0NLA1"/>
<dbReference type="FunFam" id="3.40.50.720:FF:000058">
    <property type="entry name" value="Putative oxidoreductase GLYR1 homolog"/>
    <property type="match status" value="1"/>
</dbReference>
<dbReference type="InterPro" id="IPR029154">
    <property type="entry name" value="HIBADH-like_NADP-bd"/>
</dbReference>
<dbReference type="PROSITE" id="PS00895">
    <property type="entry name" value="3_HYDROXYISOBUT_DH"/>
    <property type="match status" value="1"/>
</dbReference>
<dbReference type="FunFam" id="1.10.1040.10:FF:000016">
    <property type="entry name" value="Glyoxylate/succinic semialdehyde reductase 2"/>
    <property type="match status" value="1"/>
</dbReference>
<keyword evidence="13" id="KW-1185">Reference proteome</keyword>
<dbReference type="GO" id="GO:0030267">
    <property type="term" value="F:glyoxylate reductase (NADPH) activity"/>
    <property type="evidence" value="ECO:0007669"/>
    <property type="project" value="UniProtKB-EC"/>
</dbReference>
<dbReference type="GO" id="GO:0005829">
    <property type="term" value="C:cytosol"/>
    <property type="evidence" value="ECO:0007669"/>
    <property type="project" value="TreeGrafter"/>
</dbReference>
<dbReference type="InterPro" id="IPR002204">
    <property type="entry name" value="3-OH-isobutyrate_DH-rel_CS"/>
</dbReference>
<proteinExistence type="inferred from homology"/>
<reference evidence="12" key="1">
    <citation type="submission" date="2022-08" db="EMBL/GenBank/DDBJ databases">
        <authorList>
            <person name="Gutierrez-Valencia J."/>
        </authorList>
    </citation>
    <scope>NUCLEOTIDE SEQUENCE</scope>
</reference>
<evidence type="ECO:0000256" key="3">
    <source>
        <dbReference type="ARBA" id="ARBA00023002"/>
    </source>
</evidence>
<dbReference type="PANTHER" id="PTHR43580">
    <property type="entry name" value="OXIDOREDUCTASE GLYR1-RELATED"/>
    <property type="match status" value="1"/>
</dbReference>
<evidence type="ECO:0000256" key="7">
    <source>
        <dbReference type="ARBA" id="ARBA00052769"/>
    </source>
</evidence>
<dbReference type="Pfam" id="PF14833">
    <property type="entry name" value="NAD_binding_11"/>
    <property type="match status" value="1"/>
</dbReference>
<feature type="active site" evidence="9">
    <location>
        <position position="148"/>
    </location>
</feature>
<evidence type="ECO:0000313" key="12">
    <source>
        <dbReference type="EMBL" id="CAI0459370.1"/>
    </source>
</evidence>
<protein>
    <submittedName>
        <fullName evidence="12">Uncharacterized protein</fullName>
    </submittedName>
</protein>
<dbReference type="InterPro" id="IPR006115">
    <property type="entry name" value="6PGDH_NADP-bd"/>
</dbReference>
<keyword evidence="4" id="KW-0346">Stress response</keyword>
<evidence type="ECO:0000259" key="10">
    <source>
        <dbReference type="Pfam" id="PF03446"/>
    </source>
</evidence>
<dbReference type="EMBL" id="CAMGYJ010000008">
    <property type="protein sequence ID" value="CAI0459370.1"/>
    <property type="molecule type" value="Genomic_DNA"/>
</dbReference>
<dbReference type="InterPro" id="IPR015815">
    <property type="entry name" value="HIBADH-related"/>
</dbReference>
<dbReference type="InterPro" id="IPR008927">
    <property type="entry name" value="6-PGluconate_DH-like_C_sf"/>
</dbReference>
<keyword evidence="2" id="KW-0521">NADP</keyword>
<dbReference type="Gene3D" id="1.10.1040.10">
    <property type="entry name" value="N-(1-d-carboxylethyl)-l-norvaline Dehydrogenase, domain 2"/>
    <property type="match status" value="1"/>
</dbReference>
<evidence type="ECO:0000256" key="2">
    <source>
        <dbReference type="ARBA" id="ARBA00022857"/>
    </source>
</evidence>
<evidence type="ECO:0000256" key="6">
    <source>
        <dbReference type="ARBA" id="ARBA00052582"/>
    </source>
</evidence>
<comment type="catalytic activity">
    <reaction evidence="7">
        <text>glycolate + NADP(+) = glyoxylate + NADPH + H(+)</text>
        <dbReference type="Rhea" id="RHEA:10992"/>
        <dbReference type="ChEBI" id="CHEBI:15378"/>
        <dbReference type="ChEBI" id="CHEBI:29805"/>
        <dbReference type="ChEBI" id="CHEBI:36655"/>
        <dbReference type="ChEBI" id="CHEBI:57783"/>
        <dbReference type="ChEBI" id="CHEBI:58349"/>
        <dbReference type="EC" id="1.1.1.79"/>
    </reaction>
</comment>
<gene>
    <name evidence="12" type="ORF">LITE_LOCUS33965</name>
</gene>
<evidence type="ECO:0000259" key="11">
    <source>
        <dbReference type="Pfam" id="PF14833"/>
    </source>
</evidence>
<accession>A0AAV0NLA1</accession>
<dbReference type="InterPro" id="IPR013328">
    <property type="entry name" value="6PGD_dom2"/>
</dbReference>
<comment type="catalytic activity">
    <reaction evidence="6">
        <text>4-hydroxybutanoate + NADP(+) = succinate semialdehyde + NADPH + H(+)</text>
        <dbReference type="Rhea" id="RHEA:26381"/>
        <dbReference type="ChEBI" id="CHEBI:15378"/>
        <dbReference type="ChEBI" id="CHEBI:16724"/>
        <dbReference type="ChEBI" id="CHEBI:57706"/>
        <dbReference type="ChEBI" id="CHEBI:57783"/>
        <dbReference type="ChEBI" id="CHEBI:58349"/>
        <dbReference type="EC" id="1.1.1.n11"/>
    </reaction>
</comment>
<evidence type="ECO:0000313" key="13">
    <source>
        <dbReference type="Proteomes" id="UP001154282"/>
    </source>
</evidence>
<keyword evidence="5" id="KW-0520">NAD</keyword>
<dbReference type="InterPro" id="IPR036291">
    <property type="entry name" value="NAD(P)-bd_dom_sf"/>
</dbReference>
<dbReference type="Proteomes" id="UP001154282">
    <property type="component" value="Unassembled WGS sequence"/>
</dbReference>
<dbReference type="Gene3D" id="3.40.50.720">
    <property type="entry name" value="NAD(P)-binding Rossmann-like Domain"/>
    <property type="match status" value="1"/>
</dbReference>
<feature type="domain" description="6-phosphogluconate dehydrogenase NADP-binding" evidence="10">
    <location>
        <begin position="2"/>
        <end position="140"/>
    </location>
</feature>